<dbReference type="CDD" id="cd07377">
    <property type="entry name" value="WHTH_GntR"/>
    <property type="match status" value="1"/>
</dbReference>
<evidence type="ECO:0000313" key="5">
    <source>
        <dbReference type="EMBL" id="QOV06214.1"/>
    </source>
</evidence>
<keyword evidence="2" id="KW-0238">DNA-binding</keyword>
<dbReference type="InterPro" id="IPR036390">
    <property type="entry name" value="WH_DNA-bd_sf"/>
</dbReference>
<reference evidence="5 6" key="1">
    <citation type="submission" date="2020-07" db="EMBL/GenBank/DDBJ databases">
        <title>Complete genome sequence of Streptomyces phage Salutena.</title>
        <authorList>
            <person name="Kim J.H."/>
            <person name="Higbee T."/>
            <person name="Clark J.D."/>
            <person name="Le T."/>
            <person name="Burrowes B.H."/>
            <person name="Liu M."/>
        </authorList>
    </citation>
    <scope>NUCLEOTIDE SEQUENCE [LARGE SCALE GENOMIC DNA]</scope>
</reference>
<dbReference type="GO" id="GO:0045892">
    <property type="term" value="P:negative regulation of DNA-templated transcription"/>
    <property type="evidence" value="ECO:0007669"/>
    <property type="project" value="TreeGrafter"/>
</dbReference>
<evidence type="ECO:0000256" key="3">
    <source>
        <dbReference type="ARBA" id="ARBA00023163"/>
    </source>
</evidence>
<protein>
    <submittedName>
        <fullName evidence="5">Helix-turn-helix domain-containing transcriptional regulator</fullName>
    </submittedName>
</protein>
<dbReference type="PROSITE" id="PS50949">
    <property type="entry name" value="HTH_GNTR"/>
    <property type="match status" value="1"/>
</dbReference>
<dbReference type="GO" id="GO:0003700">
    <property type="term" value="F:DNA-binding transcription factor activity"/>
    <property type="evidence" value="ECO:0007669"/>
    <property type="project" value="InterPro"/>
</dbReference>
<evidence type="ECO:0000256" key="2">
    <source>
        <dbReference type="ARBA" id="ARBA00023125"/>
    </source>
</evidence>
<dbReference type="SMART" id="SM00345">
    <property type="entry name" value="HTH_GNTR"/>
    <property type="match status" value="1"/>
</dbReference>
<dbReference type="Pfam" id="PF00392">
    <property type="entry name" value="GntR"/>
    <property type="match status" value="1"/>
</dbReference>
<dbReference type="PANTHER" id="PTHR44846:SF17">
    <property type="entry name" value="GNTR-FAMILY TRANSCRIPTIONAL REGULATOR"/>
    <property type="match status" value="1"/>
</dbReference>
<name>A0A7S6R8R1_9CAUD</name>
<evidence type="ECO:0000259" key="4">
    <source>
        <dbReference type="PROSITE" id="PS50949"/>
    </source>
</evidence>
<keyword evidence="3" id="KW-0804">Transcription</keyword>
<dbReference type="EMBL" id="MT708548">
    <property type="protein sequence ID" value="QOV06214.1"/>
    <property type="molecule type" value="Genomic_DNA"/>
</dbReference>
<dbReference type="PANTHER" id="PTHR44846">
    <property type="entry name" value="MANNOSYL-D-GLYCERATE TRANSPORT/METABOLISM SYSTEM REPRESSOR MNGR-RELATED"/>
    <property type="match status" value="1"/>
</dbReference>
<accession>A0A7S6R8R1</accession>
<keyword evidence="6" id="KW-1185">Reference proteome</keyword>
<evidence type="ECO:0000313" key="6">
    <source>
        <dbReference type="Proteomes" id="UP000594184"/>
    </source>
</evidence>
<dbReference type="Gene3D" id="1.10.10.10">
    <property type="entry name" value="Winged helix-like DNA-binding domain superfamily/Winged helix DNA-binding domain"/>
    <property type="match status" value="1"/>
</dbReference>
<feature type="domain" description="HTH gntR-type" evidence="4">
    <location>
        <begin position="6"/>
        <end position="74"/>
    </location>
</feature>
<dbReference type="InterPro" id="IPR036388">
    <property type="entry name" value="WH-like_DNA-bd_sf"/>
</dbReference>
<organism evidence="5 6">
    <name type="scientific">Streptomyces phage Salutena</name>
    <dbReference type="NCBI Taxonomy" id="2767576"/>
    <lineage>
        <taxon>Viruses</taxon>
        <taxon>Duplodnaviria</taxon>
        <taxon>Heunggongvirae</taxon>
        <taxon>Uroviricota</taxon>
        <taxon>Caudoviricetes</taxon>
        <taxon>Arquatrovirinae</taxon>
        <taxon>Salutenavirus</taxon>
        <taxon>Salutenavirus salutena</taxon>
    </lineage>
</organism>
<dbReference type="InterPro" id="IPR050679">
    <property type="entry name" value="Bact_HTH_transcr_reg"/>
</dbReference>
<dbReference type="Proteomes" id="UP000594184">
    <property type="component" value="Segment"/>
</dbReference>
<gene>
    <name evidence="5" type="ORF">CPT_Salutena_084</name>
</gene>
<proteinExistence type="predicted"/>
<dbReference type="GO" id="GO:0003677">
    <property type="term" value="F:DNA binding"/>
    <property type="evidence" value="ECO:0007669"/>
    <property type="project" value="UniProtKB-KW"/>
</dbReference>
<dbReference type="SUPFAM" id="SSF46785">
    <property type="entry name" value="Winged helix' DNA-binding domain"/>
    <property type="match status" value="1"/>
</dbReference>
<evidence type="ECO:0000256" key="1">
    <source>
        <dbReference type="ARBA" id="ARBA00023015"/>
    </source>
</evidence>
<dbReference type="InterPro" id="IPR000524">
    <property type="entry name" value="Tscrpt_reg_HTH_GntR"/>
</dbReference>
<keyword evidence="1" id="KW-0805">Transcription regulation</keyword>
<dbReference type="PRINTS" id="PR00035">
    <property type="entry name" value="HTHGNTR"/>
</dbReference>
<sequence>MYEADQPKYLRVAEALRELIAKGAYRPGQTIPSEPQLAVEHGVSRPTVVRALELLKRDGWIESRQGYGTVVRDRNAGQSALDQLALAVENVLQAAAAVSPDERAGLLARAREIAAQLGK</sequence>